<sequence>MPAPLTLPRLSWGDPHATTHALLVHGLGSNGALMWLYGVALADAGWHATAVDLRGHGTAPRAVDYSIAAYAADLVHTAAPDGEPWDLVVGHSLGGAAATSASAATPAWTRRLVLVDPAIHLADHDREVVRTSQERAFADPSEAAVRAEHPTWHPNDIELKALSAAQASRWAVEQTSAQNTPWDVRAAAARLTVPTHIIASDPKVYSIFKGALAEEVSRNPVVTMSVVTGAGHSPHRDKPDDTMRHLAAALG</sequence>
<dbReference type="Pfam" id="PF12697">
    <property type="entry name" value="Abhydrolase_6"/>
    <property type="match status" value="1"/>
</dbReference>
<dbReference type="PANTHER" id="PTHR43798:SF33">
    <property type="entry name" value="HYDROLASE, PUTATIVE (AFU_ORTHOLOGUE AFUA_2G14860)-RELATED"/>
    <property type="match status" value="1"/>
</dbReference>
<gene>
    <name evidence="3" type="ORF">FHX68_1203</name>
</gene>
<dbReference type="InterPro" id="IPR000073">
    <property type="entry name" value="AB_hydrolase_1"/>
</dbReference>
<dbReference type="Gene3D" id="3.40.50.1820">
    <property type="entry name" value="alpha/beta hydrolase"/>
    <property type="match status" value="1"/>
</dbReference>
<keyword evidence="4" id="KW-1185">Reference proteome</keyword>
<accession>A0A4Y3UNI9</accession>
<dbReference type="GO" id="GO:0003824">
    <property type="term" value="F:catalytic activity"/>
    <property type="evidence" value="ECO:0007669"/>
    <property type="project" value="UniProtKB-ARBA"/>
</dbReference>
<dbReference type="RefSeq" id="WP_141380296.1">
    <property type="nucleotide sequence ID" value="NZ_BJNA01000019.1"/>
</dbReference>
<comment type="caution">
    <text evidence="3">The sequence shown here is derived from an EMBL/GenBank/DDBJ whole genome shotgun (WGS) entry which is preliminary data.</text>
</comment>
<proteinExistence type="predicted"/>
<dbReference type="InterPro" id="IPR029058">
    <property type="entry name" value="AB_hydrolase_fold"/>
</dbReference>
<dbReference type="OrthoDB" id="8444301at2"/>
<dbReference type="PANTHER" id="PTHR43798">
    <property type="entry name" value="MONOACYLGLYCEROL LIPASE"/>
    <property type="match status" value="1"/>
</dbReference>
<evidence type="ECO:0000313" key="4">
    <source>
        <dbReference type="Proteomes" id="UP000319804"/>
    </source>
</evidence>
<protein>
    <submittedName>
        <fullName evidence="3">Pimeloyl-ACP methyl ester carboxylesterase</fullName>
    </submittedName>
</protein>
<feature type="compositionally biased region" description="Basic and acidic residues" evidence="1">
    <location>
        <begin position="234"/>
        <end position="244"/>
    </location>
</feature>
<dbReference type="AlphaFoldDB" id="A0A4Y3UNI9"/>
<evidence type="ECO:0000313" key="3">
    <source>
        <dbReference type="EMBL" id="TQM98515.1"/>
    </source>
</evidence>
<reference evidence="3 4" key="1">
    <citation type="submission" date="2019-06" db="EMBL/GenBank/DDBJ databases">
        <title>Sequencing the genomes of 1000 actinobacteria strains.</title>
        <authorList>
            <person name="Klenk H.-P."/>
        </authorList>
    </citation>
    <scope>NUCLEOTIDE SEQUENCE [LARGE SCALE GENOMIC DNA]</scope>
    <source>
        <strain evidence="3 4">DSM 20427</strain>
    </source>
</reference>
<dbReference type="SUPFAM" id="SSF53474">
    <property type="entry name" value="alpha/beta-Hydrolases"/>
    <property type="match status" value="1"/>
</dbReference>
<feature type="region of interest" description="Disordered" evidence="1">
    <location>
        <begin position="229"/>
        <end position="251"/>
    </location>
</feature>
<dbReference type="InterPro" id="IPR050266">
    <property type="entry name" value="AB_hydrolase_sf"/>
</dbReference>
<dbReference type="GO" id="GO:0016020">
    <property type="term" value="C:membrane"/>
    <property type="evidence" value="ECO:0007669"/>
    <property type="project" value="TreeGrafter"/>
</dbReference>
<evidence type="ECO:0000256" key="1">
    <source>
        <dbReference type="SAM" id="MobiDB-lite"/>
    </source>
</evidence>
<organism evidence="3 4">
    <name type="scientific">Microbacterium lacticum</name>
    <dbReference type="NCBI Taxonomy" id="33885"/>
    <lineage>
        <taxon>Bacteria</taxon>
        <taxon>Bacillati</taxon>
        <taxon>Actinomycetota</taxon>
        <taxon>Actinomycetes</taxon>
        <taxon>Micrococcales</taxon>
        <taxon>Microbacteriaceae</taxon>
        <taxon>Microbacterium</taxon>
    </lineage>
</organism>
<dbReference type="EMBL" id="VFPS01000002">
    <property type="protein sequence ID" value="TQM98515.1"/>
    <property type="molecule type" value="Genomic_DNA"/>
</dbReference>
<dbReference type="Proteomes" id="UP000319804">
    <property type="component" value="Unassembled WGS sequence"/>
</dbReference>
<feature type="domain" description="AB hydrolase-1" evidence="2">
    <location>
        <begin position="22"/>
        <end position="242"/>
    </location>
</feature>
<name>A0A4Y3UNI9_9MICO</name>
<evidence type="ECO:0000259" key="2">
    <source>
        <dbReference type="Pfam" id="PF12697"/>
    </source>
</evidence>